<feature type="compositionally biased region" description="Low complexity" evidence="1">
    <location>
        <begin position="1"/>
        <end position="13"/>
    </location>
</feature>
<evidence type="ECO:0000313" key="5">
    <source>
        <dbReference type="EMBL" id="PWZ00063.1"/>
    </source>
</evidence>
<feature type="compositionally biased region" description="Basic and acidic residues" evidence="1">
    <location>
        <begin position="326"/>
        <end position="336"/>
    </location>
</feature>
<evidence type="ECO:0000259" key="3">
    <source>
        <dbReference type="Pfam" id="PF20416"/>
    </source>
</evidence>
<dbReference type="Pfam" id="PF20416">
    <property type="entry name" value="UTP20"/>
    <property type="match status" value="1"/>
</dbReference>
<dbReference type="InterPro" id="IPR046523">
    <property type="entry name" value="UTP20_dom"/>
</dbReference>
<dbReference type="InParanoid" id="A0A317XQJ1"/>
<dbReference type="InterPro" id="IPR057525">
    <property type="entry name" value="UTP20_C"/>
</dbReference>
<dbReference type="Proteomes" id="UP000246740">
    <property type="component" value="Unassembled WGS sequence"/>
</dbReference>
<dbReference type="STRING" id="1882483.A0A317XQJ1"/>
<dbReference type="SUPFAM" id="SSF48371">
    <property type="entry name" value="ARM repeat"/>
    <property type="match status" value="2"/>
</dbReference>
<dbReference type="EMBL" id="KZ819193">
    <property type="protein sequence ID" value="PWZ00063.1"/>
    <property type="molecule type" value="Genomic_DNA"/>
</dbReference>
<dbReference type="Pfam" id="PF23099">
    <property type="entry name" value="UTP20_C"/>
    <property type="match status" value="1"/>
</dbReference>
<organism evidence="5 6">
    <name type="scientific">Testicularia cyperi</name>
    <dbReference type="NCBI Taxonomy" id="1882483"/>
    <lineage>
        <taxon>Eukaryota</taxon>
        <taxon>Fungi</taxon>
        <taxon>Dikarya</taxon>
        <taxon>Basidiomycota</taxon>
        <taxon>Ustilaginomycotina</taxon>
        <taxon>Ustilaginomycetes</taxon>
        <taxon>Ustilaginales</taxon>
        <taxon>Anthracoideaceae</taxon>
        <taxon>Testicularia</taxon>
    </lineage>
</organism>
<feature type="compositionally biased region" description="Acidic residues" evidence="1">
    <location>
        <begin position="337"/>
        <end position="358"/>
    </location>
</feature>
<feature type="compositionally biased region" description="Basic and acidic residues" evidence="1">
    <location>
        <begin position="3026"/>
        <end position="3036"/>
    </location>
</feature>
<feature type="region of interest" description="Disordered" evidence="1">
    <location>
        <begin position="2870"/>
        <end position="2902"/>
    </location>
</feature>
<accession>A0A317XQJ1</accession>
<feature type="region of interest" description="Disordered" evidence="1">
    <location>
        <begin position="1207"/>
        <end position="1239"/>
    </location>
</feature>
<feature type="domain" description="U3 small nucleolar RNA-associated protein 20 C-terminal" evidence="4">
    <location>
        <begin position="2923"/>
        <end position="3069"/>
    </location>
</feature>
<gene>
    <name evidence="5" type="ORF">BCV70DRAFT_175634</name>
</gene>
<evidence type="ECO:0000259" key="2">
    <source>
        <dbReference type="Pfam" id="PF07539"/>
    </source>
</evidence>
<keyword evidence="6" id="KW-1185">Reference proteome</keyword>
<dbReference type="Pfam" id="PF07539">
    <property type="entry name" value="UTP20_N"/>
    <property type="match status" value="1"/>
</dbReference>
<feature type="region of interest" description="Disordered" evidence="1">
    <location>
        <begin position="319"/>
        <end position="371"/>
    </location>
</feature>
<dbReference type="Gene3D" id="1.25.10.10">
    <property type="entry name" value="Leucine-rich Repeat Variant"/>
    <property type="match status" value="1"/>
</dbReference>
<dbReference type="InterPro" id="IPR052575">
    <property type="entry name" value="SSU_processome_comp_20"/>
</dbReference>
<dbReference type="PANTHER" id="PTHR17695">
    <property type="entry name" value="SMALL SUBUNIT PROCESSOME COMPONENT 20 HOMOLOG"/>
    <property type="match status" value="1"/>
</dbReference>
<evidence type="ECO:0000256" key="1">
    <source>
        <dbReference type="SAM" id="MobiDB-lite"/>
    </source>
</evidence>
<evidence type="ECO:0000259" key="4">
    <source>
        <dbReference type="Pfam" id="PF23099"/>
    </source>
</evidence>
<dbReference type="InterPro" id="IPR011989">
    <property type="entry name" value="ARM-like"/>
</dbReference>
<name>A0A317XQJ1_9BASI</name>
<feature type="region of interest" description="Disordered" evidence="1">
    <location>
        <begin position="1"/>
        <end position="57"/>
    </location>
</feature>
<feature type="compositionally biased region" description="Basic residues" evidence="1">
    <location>
        <begin position="3053"/>
        <end position="3066"/>
    </location>
</feature>
<feature type="compositionally biased region" description="Acidic residues" evidence="1">
    <location>
        <begin position="1213"/>
        <end position="1222"/>
    </location>
</feature>
<dbReference type="InterPro" id="IPR011430">
    <property type="entry name" value="UTP20_N"/>
</dbReference>
<feature type="compositionally biased region" description="Basic residues" evidence="1">
    <location>
        <begin position="25"/>
        <end position="36"/>
    </location>
</feature>
<dbReference type="OrthoDB" id="360653at2759"/>
<feature type="region of interest" description="Disordered" evidence="1">
    <location>
        <begin position="3026"/>
        <end position="3088"/>
    </location>
</feature>
<reference evidence="5 6" key="1">
    <citation type="journal article" date="2018" name="Mol. Biol. Evol.">
        <title>Broad Genomic Sampling Reveals a Smut Pathogenic Ancestry of the Fungal Clade Ustilaginomycotina.</title>
        <authorList>
            <person name="Kijpornyongpan T."/>
            <person name="Mondo S.J."/>
            <person name="Barry K."/>
            <person name="Sandor L."/>
            <person name="Lee J."/>
            <person name="Lipzen A."/>
            <person name="Pangilinan J."/>
            <person name="LaButti K."/>
            <person name="Hainaut M."/>
            <person name="Henrissat B."/>
            <person name="Grigoriev I.V."/>
            <person name="Spatafora J.W."/>
            <person name="Aime M.C."/>
        </authorList>
    </citation>
    <scope>NUCLEOTIDE SEQUENCE [LARGE SCALE GENOMIC DNA]</scope>
    <source>
        <strain evidence="5 6">MCA 3645</strain>
    </source>
</reference>
<dbReference type="PANTHER" id="PTHR17695:SF11">
    <property type="entry name" value="SMALL SUBUNIT PROCESSOME COMPONENT 20 HOMOLOG"/>
    <property type="match status" value="1"/>
</dbReference>
<dbReference type="GO" id="GO:0032040">
    <property type="term" value="C:small-subunit processome"/>
    <property type="evidence" value="ECO:0007669"/>
    <property type="project" value="TreeGrafter"/>
</dbReference>
<dbReference type="GO" id="GO:0030686">
    <property type="term" value="C:90S preribosome"/>
    <property type="evidence" value="ECO:0007669"/>
    <property type="project" value="TreeGrafter"/>
</dbReference>
<feature type="domain" description="U3 small nucleolar RNA-associated protein 20" evidence="3">
    <location>
        <begin position="2114"/>
        <end position="2334"/>
    </location>
</feature>
<dbReference type="InterPro" id="IPR016024">
    <property type="entry name" value="ARM-type_fold"/>
</dbReference>
<sequence>MPAASSSSSSAAKSGRKLTREQAHRKASNKSAKLRKAQLDSIGAQATAKQRTLKQINRKAEKVSTKFKYASFNQRLQDVHLAPAAISTSSSYRPYSGLEGPLAPPSSTVVSEQDHIQVDDDAVDPSLHAKTAFSQALETWTDLNLSDAFQSLHSQLRNVCQSLPQLIHHRATIAQALSLCLSRPDQWLAWDAALDLLPRLARELGSEFLPIYSELLRSAIHVTTTTKATTGGDERAAALLVERGFQSAAWILKAVSPLIVSKQSVAKETDADAMEIEADAGDEQPSIDTHEVEVEVDERTQRLVQTWLVIRPYLGWRPLAAPSNDNQRDTADHGSEADDNGDEDDEEDDADEDEDQGSEAEVSDRPGIAQPASTFDTASAAFVNTKTQRLSPFTRRFASEAFAHLLRKTRGQQLQSIVTLILQDLRVMLTEEDAHPRFRSQPSRRPSVRFSRGIAGIWVEGCKSLDRRLHSKCLPLLSVLFRPESHDGTGKHTVVSSVEADHAHLTRLIVGRLTLTALVHHCNAVHFAPVLELVMDVVDSRRLEIRPDASNGAQSKDAVSRQRDELARLTESVEWLATAVGVRKGSRVSDAAKSGLFGLLLRLCPLFLDSTVQEASGAALRTSLVTLFSLCLPIGRIQDLIGPGIKLIESVAPVPSATAKQESIVRRQPLWPEFCGLVEALADPTLEWDGFKQFVLPAVLTSTAETVQCDAVSPQSKDQAMSLLERLAKLGQLEHVRASTPSPSLVRWSNLISSEIETRLEALVKLCGTCKSKGVDKVLSRSSALEPLVPALRLATVPRTDNASRFASLLTELITESLLTEAVLSSAHEAKRLYNNFILNPLLLLSLAFTSLATLEARDRRKDSKIATTLFTGTDTVSRVIRCASWHSGAMAGLSKLLAVCKGRVKLQVPSLEEVYEPMVSAVMAADPTIRLAALELVQLMEPAAKSAKSDTESLLSKLVEVEQTPLAVSSVRDRNVRMRAAGRDFAKAVATYKAADAERNRFRDALVLRYILASYKINLRPIWSESTKALVDIISSGNNSINAKLMEAAIAEIEAGQELQEAELRSIPASWTQTSAAESSRNGLVDADEIEPDRILRNDAETADLDNDKQFQDPILLAKRQAARTCIEHARISGGGFSNRASTAALSTTLSDSIDLQRPDARLDLANHRLQILKLFAEIPTQLERHIGNDFVSVFFRDAGPRMTSGVALSPLDEEDDDDTTDDKHLNGTGADVDSKKMQLGRRDRQSQLSAYLEVFAKLKSPTKLERSDDLYVYFLQLCATADVATQKRALDAVLSWKEEAIAPYATKLKDLLEAATFRDVLMNFVLSSDSDVIQPYHRPTLMPLVVRLLFGALLSRRGNRTSGAGQKSRRGAVLSALAEIDSRELVTLVDLMLAPFEDQSSSTRTTGEAFSFSAKPPLASLRRQTGYLTLLSDVVKQIGANLLPYWDRLVSVTLNLTYHAHRSIEQMHVDDDAISGVEPQSSSISARTSRARAVRQAGYKRICDFFSRPQAATLFAWESFLPAIVSELVSPRLDELRMSASQDPSALMSLLHTWSSHPETLRLLGVHDNRVLPSLFAGLSTHGAKSSAVSHIFDIEERVLAAAAVETKAGPSSIPHLTDDAPSADISIVGLLVKPHASAFLNDVAPFVEQSLPVPGGPKPSAERIALLRRAVSLLASLSPYVSQPEDANRLVRTLIPLMSMSNFFVPERTKAELLSIFERLLTLTPEFQDANSALFEQTYAMFSGLFSSLRSSDARKSLSAAFLRFADIKPSLTRVGGWCQQLNAMSRRRVEERDFDKMFTAFDTINAEETTITPDEWMPLVHNMLFFLLDPEELSIRGNASASLVKFVAQTAEESNGGAKIDSKLVQLFTSDVWPGLKRSIRNKAELVRKDVLTVIAAAAESLVEGPIMSEFSGLLADGDVEASFFTNIHHIQLHRRLRAVRRLAEQVATGGMKSETIADFLAPLMGHFLVTGSVDLNDHNLVNEVITTLGKLAGHMDWNAYNSLLWRYLRLANESKPTDDEKKSTSERVMVRAAIAILDNFHFAMDESTTVQGEPAIVEQDDEQEEDEDASAEDDVQALQKDFDEARRVRILDAVTGKLLPRLMSYLEQKDETEDSTRLPIAIGVVRVAQCLPTAQRKLQLSKLLRTVANIFRSKSQETRNLARETICKVMASLGPSWLPELLTELRRSLVRGPQKAVLAFTVHSVLVHLMDSKDAPLTSLDKGAKDIVEIAVEDVFGDTAEDRDSIGNKTTYIEVKRSKSMDTFEQVAKVVEPSRMADVLQPLRDILQQTEVPTTVRQVEESLHRIASGIAANPQFDSSRFLVLCATLIRRDAGYLQARKPEPRAASSKNRSGSLYRYAVFLKRKDVEEGSSKDHYSRNAHKFVAFGLEMLVASLRKERFDFQDEAVLAKLNSMVDLVGETTYANESSVLELSLRAIAQIVKVPVNRVDKALPVFVKQIFTVIHQYGSPQSQIVQTAFRTLTAILRQCKQASLSETHLSGLLKLIGPDLEEPAVQSTLFGLLRAVVSRRFVVPEVYDTMDKVAEMMVTNQSHSVRDVCRSTYLQFLLDYPQGKARLRNQIGFLAKNLAYEHESGRLSVLEITEAIFDKFADELLQDYAEMLFVALAMMLANDGSPKCRERAAGLISSLVRIMSEAQQTKMIEMVGAWARTEGKAELARVGVQIYGLVLEALPDRSNEWAGEALEIMTKVLVDCADDLEALETSGVEGIELDWQLPYHSLQALGRLGDPASAVEALDAVRRLLLFPHNWVRTSSSRLLGSIYAAREPAAPTMITIEKDPVGSLPALVDAAKKMSLQLRSENLNDTLALQTVKNLVWVGRSLALFPVERKAVDESAIRDIETGSSKKAKTSLEAVDDEEDETGEEDKEGADQEASDDDESVIEGAADREAEMDSATLIAADPLKWLVGRLSFQARLCLAQSKRSNWTIQPSSILRFFAALASSVDAELVVQMLGLFLSPIIRIAEGAAVDDELKALAIEVQELIQGLVPLSIFNSTYSQLKRRQETKRQERKTQRLMRGIQNPEAEAARKARINTKKHQARKRRNEEHIRNRKVEGGRNKRARKE</sequence>
<protein>
    <submittedName>
        <fullName evidence="5">Uncharacterized protein</fullName>
    </submittedName>
</protein>
<evidence type="ECO:0000313" key="6">
    <source>
        <dbReference type="Proteomes" id="UP000246740"/>
    </source>
</evidence>
<feature type="compositionally biased region" description="Acidic residues" evidence="1">
    <location>
        <begin position="2877"/>
        <end position="2902"/>
    </location>
</feature>
<feature type="compositionally biased region" description="Basic and acidic residues" evidence="1">
    <location>
        <begin position="3067"/>
        <end position="3081"/>
    </location>
</feature>
<dbReference type="FunCoup" id="A0A317XQJ1">
    <property type="interactions" value="491"/>
</dbReference>
<proteinExistence type="predicted"/>
<feature type="domain" description="U3 small nucleolar RNA-associated protein 20 N-terminal" evidence="2">
    <location>
        <begin position="1246"/>
        <end position="1887"/>
    </location>
</feature>